<keyword evidence="1" id="KW-0175">Coiled coil</keyword>
<comment type="caution">
    <text evidence="2">The sequence shown here is derived from an EMBL/GenBank/DDBJ whole genome shotgun (WGS) entry which is preliminary data.</text>
</comment>
<gene>
    <name evidence="2" type="ORF">ADUPG1_010545</name>
</gene>
<keyword evidence="3" id="KW-1185">Reference proteome</keyword>
<evidence type="ECO:0000313" key="2">
    <source>
        <dbReference type="EMBL" id="GKT14714.1"/>
    </source>
</evidence>
<dbReference type="EMBL" id="BQXS01011615">
    <property type="protein sequence ID" value="GKT14714.1"/>
    <property type="molecule type" value="Genomic_DNA"/>
</dbReference>
<evidence type="ECO:0000313" key="3">
    <source>
        <dbReference type="Proteomes" id="UP001057375"/>
    </source>
</evidence>
<feature type="coiled-coil region" evidence="1">
    <location>
        <begin position="1"/>
        <end position="28"/>
    </location>
</feature>
<accession>A0ABQ5JWD5</accession>
<dbReference type="Proteomes" id="UP001057375">
    <property type="component" value="Unassembled WGS sequence"/>
</dbReference>
<reference evidence="2" key="1">
    <citation type="submission" date="2022-03" db="EMBL/GenBank/DDBJ databases">
        <title>Draft genome sequence of Aduncisulcus paluster, a free-living microaerophilic Fornicata.</title>
        <authorList>
            <person name="Yuyama I."/>
            <person name="Kume K."/>
            <person name="Tamura T."/>
            <person name="Inagaki Y."/>
            <person name="Hashimoto T."/>
        </authorList>
    </citation>
    <scope>NUCLEOTIDE SEQUENCE</scope>
    <source>
        <strain evidence="2">NY0171</strain>
    </source>
</reference>
<name>A0ABQ5JWD5_9EUKA</name>
<organism evidence="2 3">
    <name type="scientific">Aduncisulcus paluster</name>
    <dbReference type="NCBI Taxonomy" id="2918883"/>
    <lineage>
        <taxon>Eukaryota</taxon>
        <taxon>Metamonada</taxon>
        <taxon>Carpediemonas-like organisms</taxon>
        <taxon>Aduncisulcus</taxon>
    </lineage>
</organism>
<sequence>MTDFEEVLTKLEEDIDKVVENLSKIFEKYPSIDDLISSKETQLDKAQGLSAMAFTATVAEFLRIRASGGNIRDHPSVIISLQRIQRIMNEIMEYRPKE</sequence>
<proteinExistence type="predicted"/>
<protein>
    <submittedName>
        <fullName evidence="2">Uncharacterized protein</fullName>
    </submittedName>
</protein>
<evidence type="ECO:0000256" key="1">
    <source>
        <dbReference type="SAM" id="Coils"/>
    </source>
</evidence>